<dbReference type="RefSeq" id="WP_055205334.1">
    <property type="nucleotide sequence ID" value="NZ_JACOOK010000004.1"/>
</dbReference>
<gene>
    <name evidence="2" type="ORF">H8S08_09220</name>
</gene>
<name>A0ABR7CNE1_9BACT</name>
<dbReference type="Proteomes" id="UP000636891">
    <property type="component" value="Unassembled WGS sequence"/>
</dbReference>
<dbReference type="EMBL" id="JACOOK010000004">
    <property type="protein sequence ID" value="MBC5617192.1"/>
    <property type="molecule type" value="Genomic_DNA"/>
</dbReference>
<evidence type="ECO:0000313" key="3">
    <source>
        <dbReference type="Proteomes" id="UP000636891"/>
    </source>
</evidence>
<protein>
    <submittedName>
        <fullName evidence="2">SIS domain-containing protein</fullName>
    </submittedName>
</protein>
<dbReference type="InterPro" id="IPR001347">
    <property type="entry name" value="SIS_dom"/>
</dbReference>
<proteinExistence type="predicted"/>
<reference evidence="2 3" key="1">
    <citation type="submission" date="2020-08" db="EMBL/GenBank/DDBJ databases">
        <title>Genome public.</title>
        <authorList>
            <person name="Liu C."/>
            <person name="Sun Q."/>
        </authorList>
    </citation>
    <scope>NUCLEOTIDE SEQUENCE [LARGE SCALE GENOMIC DNA]</scope>
    <source>
        <strain evidence="2 3">New-7</strain>
    </source>
</reference>
<dbReference type="InterPro" id="IPR046348">
    <property type="entry name" value="SIS_dom_sf"/>
</dbReference>
<dbReference type="PROSITE" id="PS51464">
    <property type="entry name" value="SIS"/>
    <property type="match status" value="1"/>
</dbReference>
<dbReference type="CDD" id="cd05006">
    <property type="entry name" value="SIS_GmhA"/>
    <property type="match status" value="1"/>
</dbReference>
<dbReference type="SUPFAM" id="SSF53697">
    <property type="entry name" value="SIS domain"/>
    <property type="match status" value="1"/>
</dbReference>
<sequence>MGIIENSLHQAETALHEFISDPQTPVLMEKAVAIFKQALDKGCKIISCGNGGSLCDAAHFAEELTGRFRGDRRPLPAMAINDAAYMTCVGNDFSFDQIFARWVEAFGREGDVLLAISTSGNSGNVVMAIEKAKACGMKVVALTAKGGNKLSELADVAICAPRTPHSDRIQEIHIKVIHILIEALEDAIFYASDAKR</sequence>
<accession>A0ABR7CNE1</accession>
<dbReference type="Pfam" id="PF13580">
    <property type="entry name" value="SIS_2"/>
    <property type="match status" value="1"/>
</dbReference>
<dbReference type="PANTHER" id="PTHR30390:SF7">
    <property type="entry name" value="PHOSPHOHEPTOSE ISOMERASE"/>
    <property type="match status" value="1"/>
</dbReference>
<evidence type="ECO:0000259" key="1">
    <source>
        <dbReference type="PROSITE" id="PS51464"/>
    </source>
</evidence>
<dbReference type="InterPro" id="IPR050099">
    <property type="entry name" value="SIS_GmhA/DiaA_subfam"/>
</dbReference>
<organism evidence="2 3">
    <name type="scientific">Alistipes hominis</name>
    <dbReference type="NCBI Taxonomy" id="2763015"/>
    <lineage>
        <taxon>Bacteria</taxon>
        <taxon>Pseudomonadati</taxon>
        <taxon>Bacteroidota</taxon>
        <taxon>Bacteroidia</taxon>
        <taxon>Bacteroidales</taxon>
        <taxon>Rikenellaceae</taxon>
        <taxon>Alistipes</taxon>
    </lineage>
</organism>
<feature type="domain" description="SIS" evidence="1">
    <location>
        <begin position="35"/>
        <end position="194"/>
    </location>
</feature>
<keyword evidence="3" id="KW-1185">Reference proteome</keyword>
<dbReference type="InterPro" id="IPR035461">
    <property type="entry name" value="GmhA/DiaA"/>
</dbReference>
<dbReference type="Gene3D" id="3.40.50.10490">
    <property type="entry name" value="Glucose-6-phosphate isomerase like protein, domain 1"/>
    <property type="match status" value="1"/>
</dbReference>
<dbReference type="PANTHER" id="PTHR30390">
    <property type="entry name" value="SEDOHEPTULOSE 7-PHOSPHATE ISOMERASE / DNAA INITIATOR-ASSOCIATING FACTOR FOR REPLICATION INITIATION"/>
    <property type="match status" value="1"/>
</dbReference>
<evidence type="ECO:0000313" key="2">
    <source>
        <dbReference type="EMBL" id="MBC5617192.1"/>
    </source>
</evidence>
<comment type="caution">
    <text evidence="2">The sequence shown here is derived from an EMBL/GenBank/DDBJ whole genome shotgun (WGS) entry which is preliminary data.</text>
</comment>